<dbReference type="GO" id="GO:0003964">
    <property type="term" value="F:RNA-directed DNA polymerase activity"/>
    <property type="evidence" value="ECO:0007669"/>
    <property type="project" value="UniProtKB-KW"/>
</dbReference>
<dbReference type="InterPro" id="IPR036526">
    <property type="entry name" value="C-N_Hydrolase_sf"/>
</dbReference>
<keyword evidence="1" id="KW-0548">Nucleotidyltransferase</keyword>
<gene>
    <name evidence="1" type="ORF">E3T61_12180</name>
</gene>
<dbReference type="CDD" id="cd01646">
    <property type="entry name" value="RT_Bac_retron_I"/>
    <property type="match status" value="1"/>
</dbReference>
<dbReference type="AlphaFoldDB" id="A0A4R9BQQ7"/>
<keyword evidence="1" id="KW-0808">Transferase</keyword>
<dbReference type="Proteomes" id="UP000298468">
    <property type="component" value="Unassembled WGS sequence"/>
</dbReference>
<dbReference type="OrthoDB" id="9793236at2"/>
<dbReference type="SUPFAM" id="SSF56317">
    <property type="entry name" value="Carbon-nitrogen hydrolase"/>
    <property type="match status" value="1"/>
</dbReference>
<dbReference type="Gene3D" id="3.60.110.10">
    <property type="entry name" value="Carbon-nitrogen hydrolase"/>
    <property type="match status" value="1"/>
</dbReference>
<dbReference type="EMBL" id="SOHM01000029">
    <property type="protein sequence ID" value="TFD88581.1"/>
    <property type="molecule type" value="Genomic_DNA"/>
</dbReference>
<sequence length="993" mass="111535">MSWTLVDMGMAYRKAKLDLYYTTSPSVTAIADYEANLEANLRALRKRINGKSADWVKEPDFLGGYVYLPTTVKVVTRSEDDDELMVSAPADLWRQIRDRMATEAPTNRPTAEFRLTAKCSIDLHVLSTLWMMKVGHKFDDSLTVSAYGNRLRRQANGGLNELSLGSFSPYMAPFRTWRDEGLSSMRKALSEDKRIVAITADVSSFYHELDPRFMQDSAFVSGVLGLELTGPEEKLNGLFIEAIRAWAALTPLRRGLPVGLPASAVIANMALIELDRAMEREVVPLYYGRYVDDIMLVMENGKGFSTPTELWNWLFSRSNGRLTRDSGETEGVRYSAPYLGDSRILFANNKNKIFLLHGVSGRVMVESIARQIHQRASEWRSLPNLPEHATAVATEMVTATQIDGEGADNLRKTDSLTMRRAGFALQLRDLEAYERDLEPEAWREHRLAFYEAFLEHVLVLPNFFELAAYLTRVIRLATACKDFEKLAEIVLAVTDVIESVRSDCHVHVKSKPTRELQTSMVLRKWSGYVRESIYEAVVSAFPSLLSPSEVIRWDAAVASLDPLTVGHFRLDVDALMVGHDRLFAHDLAYSPLRFAFLPPEIVRGLASVPTDLPQVPISLMPLVVRRGLKSIIGWIGLQMIPIGLAFPTRPFSLAELFIVAPRPFALDSQKEISGAMLALRGFSLVSRLPYLDGPTNPSLVLQSQDPSSMKRIALGSWKTTDGSWVASVMRHVDPDQDRYRRLNTLINEAISQSGEIDYLILPELAIPANWFMRIAQKLQAKGISLIAGVEYLHYGDGGIRNQVWAALGHDGLGFPSMTIYRQDKQRLALHEEQQLHRLAGLTLDPTSIEQPLTVIDHGGFSFAILVCSELTNIDYRAQLRGRIDALFVPEWNRDTTTFEALIESAALDIHAYIVQCNDREYGDSRIRAPYRDAWKRDIVKIKGGVRDYIVTGDIDVGSLRQFQSSYRSPDGPFKPVPDGFFMAPGRRSLPARD</sequence>
<evidence type="ECO:0000313" key="2">
    <source>
        <dbReference type="Proteomes" id="UP000298468"/>
    </source>
</evidence>
<protein>
    <submittedName>
        <fullName evidence="1">Reverse transcriptase</fullName>
    </submittedName>
</protein>
<reference evidence="1 2" key="1">
    <citation type="submission" date="2019-03" db="EMBL/GenBank/DDBJ databases">
        <title>Genomics of glacier-inhabiting Cryobacterium strains.</title>
        <authorList>
            <person name="Liu Q."/>
            <person name="Xin Y.-H."/>
        </authorList>
    </citation>
    <scope>NUCLEOTIDE SEQUENCE [LARGE SCALE GENOMIC DNA]</scope>
    <source>
        <strain evidence="1 2">Sr59</strain>
    </source>
</reference>
<name>A0A4R9BQQ7_9MICO</name>
<proteinExistence type="predicted"/>
<comment type="caution">
    <text evidence="1">The sequence shown here is derived from an EMBL/GenBank/DDBJ whole genome shotgun (WGS) entry which is preliminary data.</text>
</comment>
<accession>A0A4R9BQQ7</accession>
<evidence type="ECO:0000313" key="1">
    <source>
        <dbReference type="EMBL" id="TFD88581.1"/>
    </source>
</evidence>
<keyword evidence="1" id="KW-0695">RNA-directed DNA polymerase</keyword>
<organism evidence="1 2">
    <name type="scientific">Cryobacterium lactosi</name>
    <dbReference type="NCBI Taxonomy" id="1259202"/>
    <lineage>
        <taxon>Bacteria</taxon>
        <taxon>Bacillati</taxon>
        <taxon>Actinomycetota</taxon>
        <taxon>Actinomycetes</taxon>
        <taxon>Micrococcales</taxon>
        <taxon>Microbacteriaceae</taxon>
        <taxon>Cryobacterium</taxon>
    </lineage>
</organism>
<keyword evidence="2" id="KW-1185">Reference proteome</keyword>